<name>A0AAD9VQU3_9HYME</name>
<sequence length="73" mass="7250">MAKICFFAILALFAIVAVSADAQAAAPAGQVPAAEEYGWSCTIGGNAGCSASCAAQGHWKGGHCNSANTCICN</sequence>
<feature type="chain" id="PRO_5042222719" description="Defensin" evidence="1">
    <location>
        <begin position="21"/>
        <end position="73"/>
    </location>
</feature>
<reference evidence="2" key="2">
    <citation type="journal article" date="2023" name="Commun. Biol.">
        <title>Intrasexual cuticular hydrocarbon dimorphism in a wasp sheds light on hydrocarbon biosynthesis genes in Hymenoptera.</title>
        <authorList>
            <person name="Moris V.C."/>
            <person name="Podsiadlowski L."/>
            <person name="Martin S."/>
            <person name="Oeyen J.P."/>
            <person name="Donath A."/>
            <person name="Petersen M."/>
            <person name="Wilbrandt J."/>
            <person name="Misof B."/>
            <person name="Liedtke D."/>
            <person name="Thamm M."/>
            <person name="Scheiner R."/>
            <person name="Schmitt T."/>
            <person name="Niehuis O."/>
        </authorList>
    </citation>
    <scope>NUCLEOTIDE SEQUENCE</scope>
    <source>
        <strain evidence="2">GBR_01_08_01A</strain>
    </source>
</reference>
<feature type="signal peptide" evidence="1">
    <location>
        <begin position="1"/>
        <end position="20"/>
    </location>
</feature>
<keyword evidence="3" id="KW-1185">Reference proteome</keyword>
<organism evidence="2 3">
    <name type="scientific">Odynerus spinipes</name>
    <dbReference type="NCBI Taxonomy" id="1348599"/>
    <lineage>
        <taxon>Eukaryota</taxon>
        <taxon>Metazoa</taxon>
        <taxon>Ecdysozoa</taxon>
        <taxon>Arthropoda</taxon>
        <taxon>Hexapoda</taxon>
        <taxon>Insecta</taxon>
        <taxon>Pterygota</taxon>
        <taxon>Neoptera</taxon>
        <taxon>Endopterygota</taxon>
        <taxon>Hymenoptera</taxon>
        <taxon>Apocrita</taxon>
        <taxon>Aculeata</taxon>
        <taxon>Vespoidea</taxon>
        <taxon>Vespidae</taxon>
        <taxon>Eumeninae</taxon>
        <taxon>Odynerus</taxon>
    </lineage>
</organism>
<gene>
    <name evidence="2" type="ORF">KPH14_009561</name>
</gene>
<evidence type="ECO:0000256" key="1">
    <source>
        <dbReference type="SAM" id="SignalP"/>
    </source>
</evidence>
<reference evidence="2" key="1">
    <citation type="submission" date="2021-08" db="EMBL/GenBank/DDBJ databases">
        <authorList>
            <person name="Misof B."/>
            <person name="Oliver O."/>
            <person name="Podsiadlowski L."/>
            <person name="Donath A."/>
            <person name="Peters R."/>
            <person name="Mayer C."/>
            <person name="Rust J."/>
            <person name="Gunkel S."/>
            <person name="Lesny P."/>
            <person name="Martin S."/>
            <person name="Oeyen J.P."/>
            <person name="Petersen M."/>
            <person name="Panagiotis P."/>
            <person name="Wilbrandt J."/>
            <person name="Tanja T."/>
        </authorList>
    </citation>
    <scope>NUCLEOTIDE SEQUENCE</scope>
    <source>
        <strain evidence="2">GBR_01_08_01A</strain>
        <tissue evidence="2">Thorax + abdomen</tissue>
    </source>
</reference>
<dbReference type="Gene3D" id="3.30.30.10">
    <property type="entry name" value="Knottin, scorpion toxin-like"/>
    <property type="match status" value="1"/>
</dbReference>
<proteinExistence type="predicted"/>
<dbReference type="AlphaFoldDB" id="A0AAD9VQU3"/>
<dbReference type="EMBL" id="JAIFRP010000030">
    <property type="protein sequence ID" value="KAK2583623.1"/>
    <property type="molecule type" value="Genomic_DNA"/>
</dbReference>
<dbReference type="InterPro" id="IPR036574">
    <property type="entry name" value="Scorpion_toxin-like_sf"/>
</dbReference>
<dbReference type="Proteomes" id="UP001258017">
    <property type="component" value="Unassembled WGS sequence"/>
</dbReference>
<evidence type="ECO:0000313" key="3">
    <source>
        <dbReference type="Proteomes" id="UP001258017"/>
    </source>
</evidence>
<evidence type="ECO:0000313" key="2">
    <source>
        <dbReference type="EMBL" id="KAK2583623.1"/>
    </source>
</evidence>
<dbReference type="GO" id="GO:0051707">
    <property type="term" value="P:response to other organism"/>
    <property type="evidence" value="ECO:0007669"/>
    <property type="project" value="UniProtKB-ARBA"/>
</dbReference>
<evidence type="ECO:0008006" key="4">
    <source>
        <dbReference type="Google" id="ProtNLM"/>
    </source>
</evidence>
<comment type="caution">
    <text evidence="2">The sequence shown here is derived from an EMBL/GenBank/DDBJ whole genome shotgun (WGS) entry which is preliminary data.</text>
</comment>
<protein>
    <recommendedName>
        <fullName evidence="4">Defensin</fullName>
    </recommendedName>
</protein>
<keyword evidence="1" id="KW-0732">Signal</keyword>
<accession>A0AAD9VQU3</accession>